<dbReference type="Proteomes" id="UP000494106">
    <property type="component" value="Unassembled WGS sequence"/>
</dbReference>
<dbReference type="EMBL" id="CADEBC010000123">
    <property type="protein sequence ID" value="CAB3222964.1"/>
    <property type="molecule type" value="Genomic_DNA"/>
</dbReference>
<feature type="compositionally biased region" description="Basic and acidic residues" evidence="1">
    <location>
        <begin position="127"/>
        <end position="136"/>
    </location>
</feature>
<name>A0A8S0YTL1_ARCPL</name>
<reference evidence="2 3" key="1">
    <citation type="submission" date="2020-04" db="EMBL/GenBank/DDBJ databases">
        <authorList>
            <person name="Wallbank WR R."/>
            <person name="Pardo Diaz C."/>
            <person name="Kozak K."/>
            <person name="Martin S."/>
            <person name="Jiggins C."/>
            <person name="Moest M."/>
            <person name="Warren A I."/>
            <person name="Byers J.R.P. K."/>
            <person name="Montejo-Kovacevich G."/>
            <person name="Yen C E."/>
        </authorList>
    </citation>
    <scope>NUCLEOTIDE SEQUENCE [LARGE SCALE GENOMIC DNA]</scope>
</reference>
<feature type="compositionally biased region" description="Basic residues" evidence="1">
    <location>
        <begin position="103"/>
        <end position="124"/>
    </location>
</feature>
<keyword evidence="3" id="KW-1185">Reference proteome</keyword>
<protein>
    <submittedName>
        <fullName evidence="2">Uncharacterized protein</fullName>
    </submittedName>
</protein>
<comment type="caution">
    <text evidence="2">The sequence shown here is derived from an EMBL/GenBank/DDBJ whole genome shotgun (WGS) entry which is preliminary data.</text>
</comment>
<evidence type="ECO:0000256" key="1">
    <source>
        <dbReference type="SAM" id="MobiDB-lite"/>
    </source>
</evidence>
<evidence type="ECO:0000313" key="3">
    <source>
        <dbReference type="Proteomes" id="UP000494106"/>
    </source>
</evidence>
<gene>
    <name evidence="2" type="ORF">APLA_LOCUS1390</name>
</gene>
<dbReference type="AlphaFoldDB" id="A0A8S0YTL1"/>
<sequence>MEESQLKALDSEDDDDTFINLFIDEEIQGKNERYARNVQAITESALDHLVNEIRNEYYKNNYYANSPLRKYIRKLNDEMVKKNRNELINNKRNKTLANEKKTPIKKKRAEKNKKRLKNKRKKCNGKSTDKKEKPSA</sequence>
<evidence type="ECO:0000313" key="2">
    <source>
        <dbReference type="EMBL" id="CAB3222964.1"/>
    </source>
</evidence>
<accession>A0A8S0YTL1</accession>
<organism evidence="2 3">
    <name type="scientific">Arctia plantaginis</name>
    <name type="common">Wood tiger moth</name>
    <name type="synonym">Phalaena plantaginis</name>
    <dbReference type="NCBI Taxonomy" id="874455"/>
    <lineage>
        <taxon>Eukaryota</taxon>
        <taxon>Metazoa</taxon>
        <taxon>Ecdysozoa</taxon>
        <taxon>Arthropoda</taxon>
        <taxon>Hexapoda</taxon>
        <taxon>Insecta</taxon>
        <taxon>Pterygota</taxon>
        <taxon>Neoptera</taxon>
        <taxon>Endopterygota</taxon>
        <taxon>Lepidoptera</taxon>
        <taxon>Glossata</taxon>
        <taxon>Ditrysia</taxon>
        <taxon>Noctuoidea</taxon>
        <taxon>Erebidae</taxon>
        <taxon>Arctiinae</taxon>
        <taxon>Arctia</taxon>
    </lineage>
</organism>
<dbReference type="OrthoDB" id="7174251at2759"/>
<feature type="region of interest" description="Disordered" evidence="1">
    <location>
        <begin position="85"/>
        <end position="136"/>
    </location>
</feature>
<proteinExistence type="predicted"/>